<proteinExistence type="predicted"/>
<keyword evidence="2" id="KW-1185">Reference proteome</keyword>
<gene>
    <name evidence="1" type="ORF">KIW84_064236</name>
</gene>
<reference evidence="1 2" key="1">
    <citation type="journal article" date="2022" name="Nat. Genet.">
        <title>Improved pea reference genome and pan-genome highlight genomic features and evolutionary characteristics.</title>
        <authorList>
            <person name="Yang T."/>
            <person name="Liu R."/>
            <person name="Luo Y."/>
            <person name="Hu S."/>
            <person name="Wang D."/>
            <person name="Wang C."/>
            <person name="Pandey M.K."/>
            <person name="Ge S."/>
            <person name="Xu Q."/>
            <person name="Li N."/>
            <person name="Li G."/>
            <person name="Huang Y."/>
            <person name="Saxena R.K."/>
            <person name="Ji Y."/>
            <person name="Li M."/>
            <person name="Yan X."/>
            <person name="He Y."/>
            <person name="Liu Y."/>
            <person name="Wang X."/>
            <person name="Xiang C."/>
            <person name="Varshney R.K."/>
            <person name="Ding H."/>
            <person name="Gao S."/>
            <person name="Zong X."/>
        </authorList>
    </citation>
    <scope>NUCLEOTIDE SEQUENCE [LARGE SCALE GENOMIC DNA]</scope>
    <source>
        <strain evidence="1 2">cv. Zhongwan 6</strain>
    </source>
</reference>
<dbReference type="Proteomes" id="UP001058974">
    <property type="component" value="Chromosome 6"/>
</dbReference>
<dbReference type="AlphaFoldDB" id="A0A9D4WC02"/>
<organism evidence="1 2">
    <name type="scientific">Pisum sativum</name>
    <name type="common">Garden pea</name>
    <name type="synonym">Lathyrus oleraceus</name>
    <dbReference type="NCBI Taxonomy" id="3888"/>
    <lineage>
        <taxon>Eukaryota</taxon>
        <taxon>Viridiplantae</taxon>
        <taxon>Streptophyta</taxon>
        <taxon>Embryophyta</taxon>
        <taxon>Tracheophyta</taxon>
        <taxon>Spermatophyta</taxon>
        <taxon>Magnoliopsida</taxon>
        <taxon>eudicotyledons</taxon>
        <taxon>Gunneridae</taxon>
        <taxon>Pentapetalae</taxon>
        <taxon>rosids</taxon>
        <taxon>fabids</taxon>
        <taxon>Fabales</taxon>
        <taxon>Fabaceae</taxon>
        <taxon>Papilionoideae</taxon>
        <taxon>50 kb inversion clade</taxon>
        <taxon>NPAAA clade</taxon>
        <taxon>Hologalegina</taxon>
        <taxon>IRL clade</taxon>
        <taxon>Fabeae</taxon>
        <taxon>Lathyrus</taxon>
    </lineage>
</organism>
<sequence length="93" mass="10679">MMGWNSNYEFNSPFRSKEKGSSQNFPFFFLFSKDYVATPLMDDSTSSCDHKPFSLRKGFLDSVKLDVKRALEVLRQDGPGLSIRPSEETEDRS</sequence>
<dbReference type="EMBL" id="JAMSHJ010000006">
    <property type="protein sequence ID" value="KAI5398777.1"/>
    <property type="molecule type" value="Genomic_DNA"/>
</dbReference>
<evidence type="ECO:0000313" key="1">
    <source>
        <dbReference type="EMBL" id="KAI5398777.1"/>
    </source>
</evidence>
<name>A0A9D4WC02_PEA</name>
<protein>
    <submittedName>
        <fullName evidence="1">Uncharacterized protein</fullName>
    </submittedName>
</protein>
<accession>A0A9D4WC02</accession>
<comment type="caution">
    <text evidence="1">The sequence shown here is derived from an EMBL/GenBank/DDBJ whole genome shotgun (WGS) entry which is preliminary data.</text>
</comment>
<evidence type="ECO:0000313" key="2">
    <source>
        <dbReference type="Proteomes" id="UP001058974"/>
    </source>
</evidence>
<dbReference type="Gramene" id="Psat06G0423600-T1">
    <property type="protein sequence ID" value="KAI5398777.1"/>
    <property type="gene ID" value="KIW84_064236"/>
</dbReference>